<evidence type="ECO:0000313" key="12">
    <source>
        <dbReference type="Proteomes" id="UP000288361"/>
    </source>
</evidence>
<dbReference type="EMBL" id="PIQA01000001">
    <property type="protein sequence ID" value="RUO67471.1"/>
    <property type="molecule type" value="Genomic_DNA"/>
</dbReference>
<dbReference type="FunFam" id="1.10.10.10:FF:000214">
    <property type="entry name" value="Methylated-DNA--protein-cysteine methyltransferase"/>
    <property type="match status" value="1"/>
</dbReference>
<comment type="catalytic activity">
    <reaction evidence="1">
        <text>a 4-O-methyl-thymidine in DNA + L-cysteinyl-[protein] = a thymidine in DNA + S-methyl-L-cysteinyl-[protein]</text>
        <dbReference type="Rhea" id="RHEA:53428"/>
        <dbReference type="Rhea" id="RHEA-COMP:10131"/>
        <dbReference type="Rhea" id="RHEA-COMP:10132"/>
        <dbReference type="Rhea" id="RHEA-COMP:13555"/>
        <dbReference type="Rhea" id="RHEA-COMP:13556"/>
        <dbReference type="ChEBI" id="CHEBI:29950"/>
        <dbReference type="ChEBI" id="CHEBI:82612"/>
        <dbReference type="ChEBI" id="CHEBI:137386"/>
        <dbReference type="ChEBI" id="CHEBI:137387"/>
        <dbReference type="EC" id="2.1.1.63"/>
    </reaction>
</comment>
<keyword evidence="5 11" id="KW-0808">Transferase</keyword>
<dbReference type="SUPFAM" id="SSF53155">
    <property type="entry name" value="Methylated DNA-protein cysteine methyltransferase domain"/>
    <property type="match status" value="1"/>
</dbReference>
<evidence type="ECO:0000256" key="4">
    <source>
        <dbReference type="ARBA" id="ARBA00022603"/>
    </source>
</evidence>
<dbReference type="InterPro" id="IPR014048">
    <property type="entry name" value="MethylDNA_cys_MeTrfase_DNA-bd"/>
</dbReference>
<comment type="catalytic activity">
    <reaction evidence="8">
        <text>a 6-O-methyl-2'-deoxyguanosine in DNA + L-cysteinyl-[protein] = S-methyl-L-cysteinyl-[protein] + a 2'-deoxyguanosine in DNA</text>
        <dbReference type="Rhea" id="RHEA:24000"/>
        <dbReference type="Rhea" id="RHEA-COMP:10131"/>
        <dbReference type="Rhea" id="RHEA-COMP:10132"/>
        <dbReference type="Rhea" id="RHEA-COMP:11367"/>
        <dbReference type="Rhea" id="RHEA-COMP:11368"/>
        <dbReference type="ChEBI" id="CHEBI:29950"/>
        <dbReference type="ChEBI" id="CHEBI:82612"/>
        <dbReference type="ChEBI" id="CHEBI:85445"/>
        <dbReference type="ChEBI" id="CHEBI:85448"/>
        <dbReference type="EC" id="2.1.1.63"/>
    </reaction>
</comment>
<dbReference type="AlphaFoldDB" id="A0A432YVY3"/>
<dbReference type="EC" id="2.1.1.63" evidence="3"/>
<dbReference type="RefSeq" id="WP_126751144.1">
    <property type="nucleotide sequence ID" value="NZ_JBHUMT010000016.1"/>
</dbReference>
<dbReference type="InterPro" id="IPR008332">
    <property type="entry name" value="MethylG_MeTrfase_N"/>
</dbReference>
<accession>A0A432YVY3</accession>
<organism evidence="11 12">
    <name type="scientific">Idiomarina piscisalsi</name>
    <dbReference type="NCBI Taxonomy" id="1096243"/>
    <lineage>
        <taxon>Bacteria</taxon>
        <taxon>Pseudomonadati</taxon>
        <taxon>Pseudomonadota</taxon>
        <taxon>Gammaproteobacteria</taxon>
        <taxon>Alteromonadales</taxon>
        <taxon>Idiomarinaceae</taxon>
        <taxon>Idiomarina</taxon>
    </lineage>
</organism>
<dbReference type="Proteomes" id="UP000288361">
    <property type="component" value="Unassembled WGS sequence"/>
</dbReference>
<dbReference type="GO" id="GO:0032259">
    <property type="term" value="P:methylation"/>
    <property type="evidence" value="ECO:0007669"/>
    <property type="project" value="UniProtKB-KW"/>
</dbReference>
<keyword evidence="4 11" id="KW-0489">Methyltransferase</keyword>
<keyword evidence="7" id="KW-0234">DNA repair</keyword>
<evidence type="ECO:0000256" key="5">
    <source>
        <dbReference type="ARBA" id="ARBA00022679"/>
    </source>
</evidence>
<keyword evidence="6" id="KW-0227">DNA damage</keyword>
<dbReference type="InterPro" id="IPR036388">
    <property type="entry name" value="WH-like_DNA-bd_sf"/>
</dbReference>
<dbReference type="Pfam" id="PF01035">
    <property type="entry name" value="DNA_binding_1"/>
    <property type="match status" value="1"/>
</dbReference>
<dbReference type="Pfam" id="PF02870">
    <property type="entry name" value="Methyltransf_1N"/>
    <property type="match status" value="1"/>
</dbReference>
<comment type="caution">
    <text evidence="11">The sequence shown here is derived from an EMBL/GenBank/DDBJ whole genome shotgun (WGS) entry which is preliminary data.</text>
</comment>
<evidence type="ECO:0000259" key="10">
    <source>
        <dbReference type="Pfam" id="PF02870"/>
    </source>
</evidence>
<dbReference type="GO" id="GO:0006281">
    <property type="term" value="P:DNA repair"/>
    <property type="evidence" value="ECO:0007669"/>
    <property type="project" value="UniProtKB-KW"/>
</dbReference>
<comment type="similarity">
    <text evidence="2">Belongs to the MGMT family.</text>
</comment>
<dbReference type="InterPro" id="IPR036631">
    <property type="entry name" value="MGMT_N_sf"/>
</dbReference>
<dbReference type="NCBIfam" id="TIGR00589">
    <property type="entry name" value="ogt"/>
    <property type="match status" value="1"/>
</dbReference>
<dbReference type="PANTHER" id="PTHR10815:SF13">
    <property type="entry name" value="METHYLATED-DNA--PROTEIN-CYSTEINE METHYLTRANSFERASE"/>
    <property type="match status" value="1"/>
</dbReference>
<proteinExistence type="inferred from homology"/>
<dbReference type="InterPro" id="IPR001497">
    <property type="entry name" value="MethylDNA_cys_MeTrfase_AS"/>
</dbReference>
<dbReference type="Gene3D" id="3.30.160.70">
    <property type="entry name" value="Methylated DNA-protein cysteine methyltransferase domain"/>
    <property type="match status" value="1"/>
</dbReference>
<reference evidence="11 12" key="1">
    <citation type="journal article" date="2011" name="Front. Microbiol.">
        <title>Genomic signatures of strain selection and enhancement in Bacillus atrophaeus var. globigii, a historical biowarfare simulant.</title>
        <authorList>
            <person name="Gibbons H.S."/>
            <person name="Broomall S.M."/>
            <person name="McNew L.A."/>
            <person name="Daligault H."/>
            <person name="Chapman C."/>
            <person name="Bruce D."/>
            <person name="Karavis M."/>
            <person name="Krepps M."/>
            <person name="McGregor P.A."/>
            <person name="Hong C."/>
            <person name="Park K.H."/>
            <person name="Akmal A."/>
            <person name="Feldman A."/>
            <person name="Lin J.S."/>
            <person name="Chang W.E."/>
            <person name="Higgs B.W."/>
            <person name="Demirev P."/>
            <person name="Lindquist J."/>
            <person name="Liem A."/>
            <person name="Fochler E."/>
            <person name="Read T.D."/>
            <person name="Tapia R."/>
            <person name="Johnson S."/>
            <person name="Bishop-Lilly K.A."/>
            <person name="Detter C."/>
            <person name="Han C."/>
            <person name="Sozhamannan S."/>
            <person name="Rosenzweig C.N."/>
            <person name="Skowronski E.W."/>
        </authorList>
    </citation>
    <scope>NUCLEOTIDE SEQUENCE [LARGE SCALE GENOMIC DNA]</scope>
    <source>
        <strain evidence="11 12">TPS4-2</strain>
    </source>
</reference>
<name>A0A432YVY3_9GAMM</name>
<gene>
    <name evidence="11" type="ORF">CWI73_00980</name>
</gene>
<evidence type="ECO:0000256" key="3">
    <source>
        <dbReference type="ARBA" id="ARBA00011918"/>
    </source>
</evidence>
<dbReference type="PANTHER" id="PTHR10815">
    <property type="entry name" value="METHYLATED-DNA--PROTEIN-CYSTEINE METHYLTRANSFERASE"/>
    <property type="match status" value="1"/>
</dbReference>
<feature type="domain" description="Methylguanine DNA methyltransferase ribonuclease-like" evidence="10">
    <location>
        <begin position="1"/>
        <end position="71"/>
    </location>
</feature>
<evidence type="ECO:0000256" key="8">
    <source>
        <dbReference type="ARBA" id="ARBA00049348"/>
    </source>
</evidence>
<evidence type="ECO:0000313" key="11">
    <source>
        <dbReference type="EMBL" id="RUO67471.1"/>
    </source>
</evidence>
<evidence type="ECO:0000256" key="1">
    <source>
        <dbReference type="ARBA" id="ARBA00001286"/>
    </source>
</evidence>
<dbReference type="CDD" id="cd06445">
    <property type="entry name" value="ATase"/>
    <property type="match status" value="1"/>
</dbReference>
<protein>
    <recommendedName>
        <fullName evidence="3">methylated-DNA--[protein]-cysteine S-methyltransferase</fullName>
        <ecNumber evidence="3">2.1.1.63</ecNumber>
    </recommendedName>
</protein>
<dbReference type="Gene3D" id="1.10.10.10">
    <property type="entry name" value="Winged helix-like DNA-binding domain superfamily/Winged helix DNA-binding domain"/>
    <property type="match status" value="1"/>
</dbReference>
<evidence type="ECO:0000259" key="9">
    <source>
        <dbReference type="Pfam" id="PF01035"/>
    </source>
</evidence>
<feature type="domain" description="Methylated-DNA-[protein]-cysteine S-methyltransferase DNA binding" evidence="9">
    <location>
        <begin position="76"/>
        <end position="155"/>
    </location>
</feature>
<evidence type="ECO:0000256" key="2">
    <source>
        <dbReference type="ARBA" id="ARBA00008711"/>
    </source>
</evidence>
<dbReference type="InterPro" id="IPR036217">
    <property type="entry name" value="MethylDNA_cys_MeTrfase_DNAb"/>
</dbReference>
<dbReference type="PROSITE" id="PS00374">
    <property type="entry name" value="MGMT"/>
    <property type="match status" value="1"/>
</dbReference>
<dbReference type="GO" id="GO:0003908">
    <property type="term" value="F:methylated-DNA-[protein]-cysteine S-methyltransferase activity"/>
    <property type="evidence" value="ECO:0007669"/>
    <property type="project" value="UniProtKB-EC"/>
</dbReference>
<evidence type="ECO:0000256" key="7">
    <source>
        <dbReference type="ARBA" id="ARBA00023204"/>
    </source>
</evidence>
<dbReference type="SUPFAM" id="SSF46767">
    <property type="entry name" value="Methylated DNA-protein cysteine methyltransferase, C-terminal domain"/>
    <property type="match status" value="1"/>
</dbReference>
<sequence length="162" mass="18172">MYYSEFSTPLGTMYAVADSQHILGLYYQGQKHCPDMQQYQYAPEQWLLEAATRQIHHYFSQPDYEFDLPLNPKVTPFQKSVLDILQQIPSGKTLSYQQVASKLGKPTATRAVASAIAKNPVIIAIPCHRVIGQDGSLRGFAAGLDRKQQLLDREKASRKTAA</sequence>
<evidence type="ECO:0000256" key="6">
    <source>
        <dbReference type="ARBA" id="ARBA00022763"/>
    </source>
</evidence>